<dbReference type="RefSeq" id="WP_207681645.1">
    <property type="nucleotide sequence ID" value="NZ_CP061800.1"/>
</dbReference>
<dbReference type="Proteomes" id="UP000663722">
    <property type="component" value="Chromosome"/>
</dbReference>
<proteinExistence type="predicted"/>
<sequence>MLLAELERKFIRPLPVSDKLQLIADITKMLQQEEEHPEKYFERGVSYPVMTPTVTPDDTSYKAAFQLQQLWEENDNT</sequence>
<keyword evidence="2" id="KW-1185">Reference proteome</keyword>
<dbReference type="KEGG" id="dmm:dnm_017210"/>
<dbReference type="EMBL" id="CP061800">
    <property type="protein sequence ID" value="QTA85707.1"/>
    <property type="molecule type" value="Genomic_DNA"/>
</dbReference>
<accession>A0A975GLF1</accession>
<gene>
    <name evidence="1" type="ORF">dnm_017210</name>
</gene>
<reference evidence="1" key="1">
    <citation type="journal article" date="2021" name="Microb. Physiol.">
        <title>Proteogenomic Insights into the Physiology of Marine, Sulfate-Reducing, Filamentous Desulfonema limicola and Desulfonema magnum.</title>
        <authorList>
            <person name="Schnaars V."/>
            <person name="Wohlbrand L."/>
            <person name="Scheve S."/>
            <person name="Hinrichs C."/>
            <person name="Reinhardt R."/>
            <person name="Rabus R."/>
        </authorList>
    </citation>
    <scope>NUCLEOTIDE SEQUENCE</scope>
    <source>
        <strain evidence="1">4be13</strain>
    </source>
</reference>
<dbReference type="AlphaFoldDB" id="A0A975GLF1"/>
<evidence type="ECO:0000313" key="1">
    <source>
        <dbReference type="EMBL" id="QTA85707.1"/>
    </source>
</evidence>
<name>A0A975GLF1_9BACT</name>
<organism evidence="1 2">
    <name type="scientific">Desulfonema magnum</name>
    <dbReference type="NCBI Taxonomy" id="45655"/>
    <lineage>
        <taxon>Bacteria</taxon>
        <taxon>Pseudomonadati</taxon>
        <taxon>Thermodesulfobacteriota</taxon>
        <taxon>Desulfobacteria</taxon>
        <taxon>Desulfobacterales</taxon>
        <taxon>Desulfococcaceae</taxon>
        <taxon>Desulfonema</taxon>
    </lineage>
</organism>
<protein>
    <submittedName>
        <fullName evidence="1">Uncharacterized protein</fullName>
    </submittedName>
</protein>
<evidence type="ECO:0000313" key="2">
    <source>
        <dbReference type="Proteomes" id="UP000663722"/>
    </source>
</evidence>